<gene>
    <name evidence="2" type="ORF">FGL98_22335</name>
</gene>
<evidence type="ECO:0000256" key="1">
    <source>
        <dbReference type="SAM" id="Phobius"/>
    </source>
</evidence>
<protein>
    <recommendedName>
        <fullName evidence="4">Conjugal transfer protein</fullName>
    </recommendedName>
</protein>
<dbReference type="RefSeq" id="WP_146320672.1">
    <property type="nucleotide sequence ID" value="NZ_VCQV01000048.1"/>
</dbReference>
<evidence type="ECO:0000313" key="3">
    <source>
        <dbReference type="Proteomes" id="UP000320244"/>
    </source>
</evidence>
<proteinExistence type="predicted"/>
<evidence type="ECO:0000313" key="2">
    <source>
        <dbReference type="EMBL" id="TWP33137.1"/>
    </source>
</evidence>
<keyword evidence="1" id="KW-1133">Transmembrane helix</keyword>
<accession>A0A563DSA5</accession>
<sequence>MKRTRYVDPRPTTWEIPAGTLVGVVLVWALGIQLGRAVANLLAGGGATFPTRVHLFDSLPGVLSGNAAAGLSGSAAAIAGPGLLRVCLVIVELVLTTLMVGAAVWGWRRWGPGRVRGVASRADAERLLGRTRLRKNATMIRPDLHDHTTAITAKGKRR</sequence>
<reference evidence="2 3" key="1">
    <citation type="submission" date="2019-05" db="EMBL/GenBank/DDBJ databases">
        <authorList>
            <person name="Lee S.D."/>
        </authorList>
    </citation>
    <scope>NUCLEOTIDE SEQUENCE [LARGE SCALE GENOMIC DNA]</scope>
    <source>
        <strain evidence="2 3">C5-26</strain>
    </source>
</reference>
<dbReference type="OrthoDB" id="3777129at2"/>
<feature type="transmembrane region" description="Helical" evidence="1">
    <location>
        <begin position="83"/>
        <end position="107"/>
    </location>
</feature>
<keyword evidence="1" id="KW-0812">Transmembrane</keyword>
<name>A0A563DSA5_9MICO</name>
<organism evidence="2 3">
    <name type="scientific">Leekyejoonella antrihumi</name>
    <dbReference type="NCBI Taxonomy" id="1660198"/>
    <lineage>
        <taxon>Bacteria</taxon>
        <taxon>Bacillati</taxon>
        <taxon>Actinomycetota</taxon>
        <taxon>Actinomycetes</taxon>
        <taxon>Micrococcales</taxon>
        <taxon>Dermacoccaceae</taxon>
        <taxon>Leekyejoonella</taxon>
    </lineage>
</organism>
<dbReference type="AlphaFoldDB" id="A0A563DSA5"/>
<dbReference type="Proteomes" id="UP000320244">
    <property type="component" value="Unassembled WGS sequence"/>
</dbReference>
<keyword evidence="1" id="KW-0472">Membrane</keyword>
<evidence type="ECO:0008006" key="4">
    <source>
        <dbReference type="Google" id="ProtNLM"/>
    </source>
</evidence>
<dbReference type="EMBL" id="VCQV01000048">
    <property type="protein sequence ID" value="TWP33137.1"/>
    <property type="molecule type" value="Genomic_DNA"/>
</dbReference>
<comment type="caution">
    <text evidence="2">The sequence shown here is derived from an EMBL/GenBank/DDBJ whole genome shotgun (WGS) entry which is preliminary data.</text>
</comment>
<reference evidence="2 3" key="2">
    <citation type="submission" date="2019-08" db="EMBL/GenBank/DDBJ databases">
        <title>Jejuicoccus antrihumi gen. nov., sp. nov., a new member of the family Dermacoccaceae isolated from a cave.</title>
        <authorList>
            <person name="Schumann P."/>
            <person name="Kim I.S."/>
        </authorList>
    </citation>
    <scope>NUCLEOTIDE SEQUENCE [LARGE SCALE GENOMIC DNA]</scope>
    <source>
        <strain evidence="2 3">C5-26</strain>
    </source>
</reference>
<feature type="transmembrane region" description="Helical" evidence="1">
    <location>
        <begin position="12"/>
        <end position="32"/>
    </location>
</feature>
<keyword evidence="3" id="KW-1185">Reference proteome</keyword>